<dbReference type="AlphaFoldDB" id="A0A1J4JH78"/>
<dbReference type="Proteomes" id="UP000179807">
    <property type="component" value="Unassembled WGS sequence"/>
</dbReference>
<keyword evidence="2" id="KW-0732">Signal</keyword>
<comment type="caution">
    <text evidence="3">The sequence shown here is derived from an EMBL/GenBank/DDBJ whole genome shotgun (WGS) entry which is preliminary data.</text>
</comment>
<keyword evidence="1" id="KW-1133">Transmembrane helix</keyword>
<sequence length="188" mass="21264">MLLLFPFFLVVRCETEKTLIPVLTDIIADHGDHCNAYDPCIANVSFNPIPNFKPTKVFCKFGKVVVQAKAIYQDFVTCVTPPLLDTFARVQLSFDGSKWSQERLPLMVFPYYNDTIIPLPIKKNWKEWLQNEAKNNGSLNQVAHLEANKTVKNPSLYKYVIPCVILVVAATILALYKSPKTVNAKKTS</sequence>
<reference evidence="3" key="1">
    <citation type="submission" date="2016-10" db="EMBL/GenBank/DDBJ databases">
        <authorList>
            <person name="Benchimol M."/>
            <person name="Almeida L.G."/>
            <person name="Vasconcelos A.T."/>
            <person name="Perreira-Neves A."/>
            <person name="Rosa I.A."/>
            <person name="Tasca T."/>
            <person name="Bogo M.R."/>
            <person name="de Souza W."/>
        </authorList>
    </citation>
    <scope>NUCLEOTIDE SEQUENCE [LARGE SCALE GENOMIC DNA]</scope>
    <source>
        <strain evidence="3">K</strain>
    </source>
</reference>
<name>A0A1J4JH78_9EUKA</name>
<dbReference type="RefSeq" id="XP_068349757.1">
    <property type="nucleotide sequence ID" value="XM_068511263.1"/>
</dbReference>
<evidence type="ECO:0000313" key="4">
    <source>
        <dbReference type="Proteomes" id="UP000179807"/>
    </source>
</evidence>
<keyword evidence="1" id="KW-0472">Membrane</keyword>
<dbReference type="GeneID" id="94845967"/>
<accession>A0A1J4JH78</accession>
<dbReference type="EMBL" id="MLAK01001163">
    <property type="protein sequence ID" value="OHS96620.1"/>
    <property type="molecule type" value="Genomic_DNA"/>
</dbReference>
<feature type="transmembrane region" description="Helical" evidence="1">
    <location>
        <begin position="156"/>
        <end position="176"/>
    </location>
</feature>
<protein>
    <submittedName>
        <fullName evidence="3">Uncharacterized protein</fullName>
    </submittedName>
</protein>
<evidence type="ECO:0000256" key="2">
    <source>
        <dbReference type="SAM" id="SignalP"/>
    </source>
</evidence>
<feature type="signal peptide" evidence="2">
    <location>
        <begin position="1"/>
        <end position="15"/>
    </location>
</feature>
<evidence type="ECO:0000313" key="3">
    <source>
        <dbReference type="EMBL" id="OHS96620.1"/>
    </source>
</evidence>
<keyword evidence="1" id="KW-0812">Transmembrane</keyword>
<dbReference type="Gene3D" id="2.60.40.10">
    <property type="entry name" value="Immunoglobulins"/>
    <property type="match status" value="1"/>
</dbReference>
<dbReference type="InterPro" id="IPR013783">
    <property type="entry name" value="Ig-like_fold"/>
</dbReference>
<evidence type="ECO:0000256" key="1">
    <source>
        <dbReference type="SAM" id="Phobius"/>
    </source>
</evidence>
<proteinExistence type="predicted"/>
<dbReference type="VEuPathDB" id="TrichDB:TRFO_37163"/>
<organism evidence="3 4">
    <name type="scientific">Tritrichomonas foetus</name>
    <dbReference type="NCBI Taxonomy" id="1144522"/>
    <lineage>
        <taxon>Eukaryota</taxon>
        <taxon>Metamonada</taxon>
        <taxon>Parabasalia</taxon>
        <taxon>Tritrichomonadida</taxon>
        <taxon>Tritrichomonadidae</taxon>
        <taxon>Tritrichomonas</taxon>
    </lineage>
</organism>
<feature type="chain" id="PRO_5013266854" evidence="2">
    <location>
        <begin position="16"/>
        <end position="188"/>
    </location>
</feature>
<keyword evidence="4" id="KW-1185">Reference proteome</keyword>
<gene>
    <name evidence="3" type="ORF">TRFO_37163</name>
</gene>